<protein>
    <submittedName>
        <fullName evidence="2">Uncharacterized protein</fullName>
    </submittedName>
</protein>
<dbReference type="Proteomes" id="UP000199516">
    <property type="component" value="Unassembled WGS sequence"/>
</dbReference>
<accession>A0A1I2D5H7</accession>
<keyword evidence="1" id="KW-0812">Transmembrane</keyword>
<gene>
    <name evidence="2" type="ORF">SAMN05192532_103393</name>
</gene>
<organism evidence="2 3">
    <name type="scientific">Alteribacillus iranensis</name>
    <dbReference type="NCBI Taxonomy" id="930128"/>
    <lineage>
        <taxon>Bacteria</taxon>
        <taxon>Bacillati</taxon>
        <taxon>Bacillota</taxon>
        <taxon>Bacilli</taxon>
        <taxon>Bacillales</taxon>
        <taxon>Bacillaceae</taxon>
        <taxon>Alteribacillus</taxon>
    </lineage>
</organism>
<evidence type="ECO:0000256" key="1">
    <source>
        <dbReference type="SAM" id="Phobius"/>
    </source>
</evidence>
<feature type="transmembrane region" description="Helical" evidence="1">
    <location>
        <begin position="59"/>
        <end position="80"/>
    </location>
</feature>
<evidence type="ECO:0000313" key="3">
    <source>
        <dbReference type="Proteomes" id="UP000199516"/>
    </source>
</evidence>
<dbReference type="AlphaFoldDB" id="A0A1I2D5H7"/>
<sequence length="226" mass="26856">MTSFQMYEYWKMQMDQDIEMWEGNFLGKPMTEESIYLQLSICNPYSNQLESSWVIYPNVYAALGFITYIFLPTALAGFLIREPMDADYVHCEDFKQELDQWDETKVEDGDVFIPFFKDIYADIHRLWESNSEECYEGLKKIGEKLKAHPMREYEYFLFSAFDSHLDVSDYVISRYEEDEMLGLEEFEKDFGMSKGEWLNITKHAMDNAFMSRKFAQLLTNSISHIM</sequence>
<proteinExistence type="predicted"/>
<keyword evidence="1" id="KW-1133">Transmembrane helix</keyword>
<keyword evidence="3" id="KW-1185">Reference proteome</keyword>
<dbReference type="RefSeq" id="WP_091660850.1">
    <property type="nucleotide sequence ID" value="NZ_FONT01000003.1"/>
</dbReference>
<reference evidence="2 3" key="1">
    <citation type="submission" date="2016-10" db="EMBL/GenBank/DDBJ databases">
        <authorList>
            <person name="de Groot N.N."/>
        </authorList>
    </citation>
    <scope>NUCLEOTIDE SEQUENCE [LARGE SCALE GENOMIC DNA]</scope>
    <source>
        <strain evidence="2 3">DSM 23995</strain>
    </source>
</reference>
<keyword evidence="1" id="KW-0472">Membrane</keyword>
<dbReference type="EMBL" id="FONT01000003">
    <property type="protein sequence ID" value="SFE75230.1"/>
    <property type="molecule type" value="Genomic_DNA"/>
</dbReference>
<dbReference type="STRING" id="930128.SAMN05192532_103393"/>
<name>A0A1I2D5H7_9BACI</name>
<evidence type="ECO:0000313" key="2">
    <source>
        <dbReference type="EMBL" id="SFE75230.1"/>
    </source>
</evidence>
<dbReference type="OrthoDB" id="1677987at2"/>